<dbReference type="Pfam" id="PF03148">
    <property type="entry name" value="Tektin"/>
    <property type="match status" value="1"/>
</dbReference>
<keyword evidence="6 10" id="KW-0969">Cilium</keyword>
<dbReference type="OrthoDB" id="10054259at2759"/>
<evidence type="ECO:0000256" key="6">
    <source>
        <dbReference type="ARBA" id="ARBA00023069"/>
    </source>
</evidence>
<dbReference type="InterPro" id="IPR048256">
    <property type="entry name" value="Tektin-like"/>
</dbReference>
<dbReference type="GO" id="GO:0060294">
    <property type="term" value="P:cilium movement involved in cell motility"/>
    <property type="evidence" value="ECO:0007669"/>
    <property type="project" value="UniProtKB-UniRule"/>
</dbReference>
<gene>
    <name evidence="12" type="primary">LOC115884749</name>
</gene>
<sequence length="420" mass="49061">MSLSKHSPIHTQLKSKSLVVIPPPPARYTLTEWHLNNAYRERCCLDQQQLADSITAECERIKDEVDERVELNRKDTDRKLEERKLDIEFNTGEIKKQRKEVCIEVDNLKTYMERIKDCLESLKKNAQVMCQKCIILREQRIGIDLCCDDVEMELKKELQVIEGTQKMLGKALQQANEQVRRLKSTMYFMDRDLEDKGNVYKIDTHNSNLKHTSMNLSLYHGFTPLNRGNITLEEWEDFTRVNIEKASKEINSARQLRAYTDILIRQAIDDLLSQFHCVNGAFKRRIEEIKEIKTKMEIEHAEIMRRANELTRTITDLEKSLSEKEGYVALAHTRLGNRAQRPGMELCKDMVEISLVNEVGELRTNLARVQHMLAEAQASLRYLLKTQIQLEEDINVKTNSLKIDEVDCMTIRQSMDYHAF</sequence>
<evidence type="ECO:0000313" key="11">
    <source>
        <dbReference type="Proteomes" id="UP000504635"/>
    </source>
</evidence>
<dbReference type="PANTHER" id="PTHR19960">
    <property type="entry name" value="TEKTIN"/>
    <property type="match status" value="1"/>
</dbReference>
<dbReference type="InParanoid" id="A0A6J2Y6M9"/>
<dbReference type="AlphaFoldDB" id="A0A6J2Y6M9"/>
<keyword evidence="11" id="KW-1185">Reference proteome</keyword>
<comment type="function">
    <text evidence="9">Microtubule inner protein (MIP) part of the dynein-decorated doublet microtubules (DMTs) in cilia and flagellar axoneme. Forms filamentous polymers in the walls of ciliary and flagellar microtubules.</text>
</comment>
<keyword evidence="4 10" id="KW-0282">Flagellum</keyword>
<reference evidence="12" key="1">
    <citation type="submission" date="2025-08" db="UniProtKB">
        <authorList>
            <consortium name="RefSeq"/>
        </authorList>
    </citation>
    <scope>IDENTIFICATION</scope>
    <source>
        <tissue evidence="12">Gonads</tissue>
    </source>
</reference>
<dbReference type="FunCoup" id="A0A6J2Y6M9">
    <property type="interactions" value="4"/>
</dbReference>
<dbReference type="Proteomes" id="UP000504635">
    <property type="component" value="Unplaced"/>
</dbReference>
<organism evidence="11 12">
    <name type="scientific">Sitophilus oryzae</name>
    <name type="common">Rice weevil</name>
    <name type="synonym">Curculio oryzae</name>
    <dbReference type="NCBI Taxonomy" id="7048"/>
    <lineage>
        <taxon>Eukaryota</taxon>
        <taxon>Metazoa</taxon>
        <taxon>Ecdysozoa</taxon>
        <taxon>Arthropoda</taxon>
        <taxon>Hexapoda</taxon>
        <taxon>Insecta</taxon>
        <taxon>Pterygota</taxon>
        <taxon>Neoptera</taxon>
        <taxon>Endopterygota</taxon>
        <taxon>Coleoptera</taxon>
        <taxon>Polyphaga</taxon>
        <taxon>Cucujiformia</taxon>
        <taxon>Curculionidae</taxon>
        <taxon>Dryophthorinae</taxon>
        <taxon>Sitophilus</taxon>
    </lineage>
</organism>
<evidence type="ECO:0000256" key="2">
    <source>
        <dbReference type="ARBA" id="ARBA00007209"/>
    </source>
</evidence>
<protein>
    <recommendedName>
        <fullName evidence="10">Tektin</fullName>
    </recommendedName>
</protein>
<proteinExistence type="inferred from homology"/>
<dbReference type="GO" id="GO:0060271">
    <property type="term" value="P:cilium assembly"/>
    <property type="evidence" value="ECO:0007669"/>
    <property type="project" value="UniProtKB-UniRule"/>
</dbReference>
<keyword evidence="3" id="KW-0963">Cytoplasm</keyword>
<dbReference type="GO" id="GO:0005634">
    <property type="term" value="C:nucleus"/>
    <property type="evidence" value="ECO:0007669"/>
    <property type="project" value="TreeGrafter"/>
</dbReference>
<dbReference type="RefSeq" id="XP_030759272.1">
    <property type="nucleotide sequence ID" value="XM_030903412.1"/>
</dbReference>
<dbReference type="GO" id="GO:0005930">
    <property type="term" value="C:axoneme"/>
    <property type="evidence" value="ECO:0007669"/>
    <property type="project" value="UniProtKB-SubCell"/>
</dbReference>
<keyword evidence="5" id="KW-0175">Coiled coil</keyword>
<comment type="subcellular location">
    <subcellularLocation>
        <location evidence="10">Cytoplasm</location>
        <location evidence="10">Cytoskeleton</location>
        <location evidence="10">Cilium axoneme</location>
    </subcellularLocation>
    <subcellularLocation>
        <location evidence="1">Cytoplasm</location>
        <location evidence="1">Cytoskeleton</location>
        <location evidence="1">Flagellum axoneme</location>
    </subcellularLocation>
</comment>
<dbReference type="InterPro" id="IPR000435">
    <property type="entry name" value="Tektins"/>
</dbReference>
<evidence type="ECO:0000256" key="8">
    <source>
        <dbReference type="ARBA" id="ARBA00023273"/>
    </source>
</evidence>
<evidence type="ECO:0000256" key="7">
    <source>
        <dbReference type="ARBA" id="ARBA00023212"/>
    </source>
</evidence>
<keyword evidence="7" id="KW-0206">Cytoskeleton</keyword>
<dbReference type="PRINTS" id="PR00511">
    <property type="entry name" value="TEKTIN"/>
</dbReference>
<evidence type="ECO:0000256" key="3">
    <source>
        <dbReference type="ARBA" id="ARBA00022490"/>
    </source>
</evidence>
<dbReference type="KEGG" id="soy:115884749"/>
<name>A0A6J2Y6M9_SITOR</name>
<dbReference type="GeneID" id="115884749"/>
<evidence type="ECO:0000256" key="1">
    <source>
        <dbReference type="ARBA" id="ARBA00004611"/>
    </source>
</evidence>
<keyword evidence="8 10" id="KW-0966">Cell projection</keyword>
<dbReference type="PANTHER" id="PTHR19960:SF25">
    <property type="entry name" value="TEKTIN-1"/>
    <property type="match status" value="1"/>
</dbReference>
<evidence type="ECO:0000256" key="9">
    <source>
        <dbReference type="ARBA" id="ARBA00045224"/>
    </source>
</evidence>
<comment type="similarity">
    <text evidence="2 10">Belongs to the tektin family.</text>
</comment>
<accession>A0A6J2Y6M9</accession>
<evidence type="ECO:0000256" key="10">
    <source>
        <dbReference type="RuleBase" id="RU367040"/>
    </source>
</evidence>
<evidence type="ECO:0000256" key="4">
    <source>
        <dbReference type="ARBA" id="ARBA00022846"/>
    </source>
</evidence>
<evidence type="ECO:0000256" key="5">
    <source>
        <dbReference type="ARBA" id="ARBA00023054"/>
    </source>
</evidence>
<dbReference type="GO" id="GO:0015630">
    <property type="term" value="C:microtubule cytoskeleton"/>
    <property type="evidence" value="ECO:0007669"/>
    <property type="project" value="UniProtKB-UniRule"/>
</dbReference>
<evidence type="ECO:0000313" key="12">
    <source>
        <dbReference type="RefSeq" id="XP_030759272.1"/>
    </source>
</evidence>